<feature type="transmembrane region" description="Helical" evidence="1">
    <location>
        <begin position="77"/>
        <end position="94"/>
    </location>
</feature>
<dbReference type="InterPro" id="IPR025495">
    <property type="entry name" value="DUF4386"/>
</dbReference>
<keyword evidence="1" id="KW-0472">Membrane</keyword>
<protein>
    <submittedName>
        <fullName evidence="2">DUF4386 domain-containing protein</fullName>
    </submittedName>
</protein>
<evidence type="ECO:0000313" key="3">
    <source>
        <dbReference type="Proteomes" id="UP000316093"/>
    </source>
</evidence>
<feature type="transmembrane region" description="Helical" evidence="1">
    <location>
        <begin position="42"/>
        <end position="65"/>
    </location>
</feature>
<name>A0A4Y5Z855_9GAMM</name>
<dbReference type="Proteomes" id="UP000316093">
    <property type="component" value="Chromosome"/>
</dbReference>
<evidence type="ECO:0000313" key="2">
    <source>
        <dbReference type="EMBL" id="QDE40338.1"/>
    </source>
</evidence>
<feature type="transmembrane region" description="Helical" evidence="1">
    <location>
        <begin position="134"/>
        <end position="154"/>
    </location>
</feature>
<keyword evidence="1" id="KW-0812">Transmembrane</keyword>
<dbReference type="RefSeq" id="WP_139983944.1">
    <property type="nucleotide sequence ID" value="NZ_CP041046.1"/>
</dbReference>
<dbReference type="AlphaFoldDB" id="A0A4Y5Z855"/>
<feature type="transmembrane region" description="Helical" evidence="1">
    <location>
        <begin position="190"/>
        <end position="211"/>
    </location>
</feature>
<evidence type="ECO:0000256" key="1">
    <source>
        <dbReference type="SAM" id="Phobius"/>
    </source>
</evidence>
<feature type="transmembrane region" description="Helical" evidence="1">
    <location>
        <begin position="166"/>
        <end position="184"/>
    </location>
</feature>
<accession>A0A4Y5Z855</accession>
<dbReference type="Pfam" id="PF14329">
    <property type="entry name" value="DUF4386"/>
    <property type="match status" value="1"/>
</dbReference>
<keyword evidence="3" id="KW-1185">Reference proteome</keyword>
<proteinExistence type="predicted"/>
<organism evidence="2 3">
    <name type="scientific">Luteibacter pinisoli</name>
    <dbReference type="NCBI Taxonomy" id="2589080"/>
    <lineage>
        <taxon>Bacteria</taxon>
        <taxon>Pseudomonadati</taxon>
        <taxon>Pseudomonadota</taxon>
        <taxon>Gammaproteobacteria</taxon>
        <taxon>Lysobacterales</taxon>
        <taxon>Rhodanobacteraceae</taxon>
        <taxon>Luteibacter</taxon>
    </lineage>
</organism>
<dbReference type="EMBL" id="CP041046">
    <property type="protein sequence ID" value="QDE40338.1"/>
    <property type="molecule type" value="Genomic_DNA"/>
</dbReference>
<reference evidence="2 3" key="1">
    <citation type="submission" date="2019-06" db="EMBL/GenBank/DDBJ databases">
        <title>A complete genome sequence for Luteibacter pinisoli MAH-14.</title>
        <authorList>
            <person name="Baltrus D.A."/>
        </authorList>
    </citation>
    <scope>NUCLEOTIDE SEQUENCE [LARGE SCALE GENOMIC DNA]</scope>
    <source>
        <strain evidence="2 3">MAH-14</strain>
    </source>
</reference>
<dbReference type="KEGG" id="lpy:FIV34_14540"/>
<dbReference type="OrthoDB" id="1160166at2"/>
<sequence>MTPLGKQARIAGLWFLNVILAAPVRLVVVPDGSAQDVLDHLLLFRIGILTDLLSGVAMLFLTFALRRLLIGVHRDMANTLVILGGILPAALYVVNVGNDAAAILLARGAPFLDAFTEAQRFGLSELFLALHGRMVVAAELFWGLWLLPLAMLVWHAGFLPRLLGAWLLINGFAYIAQCVVGFGWPSIAPTLSSVCAPIQFGEIVFAFWLLAFGARPGFRSKEIA</sequence>
<gene>
    <name evidence="2" type="ORF">FIV34_14540</name>
</gene>
<keyword evidence="1" id="KW-1133">Transmembrane helix</keyword>